<keyword evidence="6" id="KW-0282">Flagellum</keyword>
<protein>
    <submittedName>
        <fullName evidence="6">Flagellar basal-body rod protein FlgG</fullName>
    </submittedName>
</protein>
<sequence length="280" mass="30709">MLRGFYTAASGMLAQQRKTEMLTNNMANANTPGFKADQSSMRAFPEMLLSRIDRVEIPTEKTLNLRQSPEIGTLNNGVYMQDANPSFIQGALESTDRKTDFALQDVNMPINEATGLPGSVFFTVEGTDGQPRYTRNGNFTVDAQGFLTAGNGQYVLDDQGNRIQLNSDQFDLSENGVISENGAEVGRLGIAFSANPERLSKQGNGLFLPENNQPLPSAYNNPNVRFTTQQGYIEGSNVDSGKTMTDMLTAYRAFEANQKILQAYDRSMDKAVNEVGRVNG</sequence>
<evidence type="ECO:0000259" key="4">
    <source>
        <dbReference type="Pfam" id="PF06429"/>
    </source>
</evidence>
<feature type="domain" description="Flagellar basal body rod protein N-terminal" evidence="3">
    <location>
        <begin position="5"/>
        <end position="35"/>
    </location>
</feature>
<dbReference type="InterPro" id="IPR053967">
    <property type="entry name" value="LlgE_F_G-like_D1"/>
</dbReference>
<dbReference type="AlphaFoldDB" id="A0A370GD46"/>
<dbReference type="Pfam" id="PF00460">
    <property type="entry name" value="Flg_bb_rod"/>
    <property type="match status" value="1"/>
</dbReference>
<feature type="domain" description="Flagellar basal-body/hook protein C-terminal" evidence="4">
    <location>
        <begin position="229"/>
        <end position="273"/>
    </location>
</feature>
<dbReference type="SUPFAM" id="SSF117143">
    <property type="entry name" value="Flagellar hook protein flgE"/>
    <property type="match status" value="1"/>
</dbReference>
<keyword evidence="6" id="KW-0969">Cilium</keyword>
<keyword evidence="2" id="KW-0975">Bacterial flagellum</keyword>
<dbReference type="Pfam" id="PF06429">
    <property type="entry name" value="Flg_bbr_C"/>
    <property type="match status" value="1"/>
</dbReference>
<dbReference type="Pfam" id="PF22692">
    <property type="entry name" value="LlgE_F_G_D1"/>
    <property type="match status" value="1"/>
</dbReference>
<evidence type="ECO:0000259" key="5">
    <source>
        <dbReference type="Pfam" id="PF22692"/>
    </source>
</evidence>
<dbReference type="PROSITE" id="PS00588">
    <property type="entry name" value="FLAGELLA_BB_ROD"/>
    <property type="match status" value="1"/>
</dbReference>
<reference evidence="6 7" key="1">
    <citation type="submission" date="2018-07" db="EMBL/GenBank/DDBJ databases">
        <title>Genomic Encyclopedia of Type Strains, Phase IV (KMG-IV): sequencing the most valuable type-strain genomes for metagenomic binning, comparative biology and taxonomic classification.</title>
        <authorList>
            <person name="Goeker M."/>
        </authorList>
    </citation>
    <scope>NUCLEOTIDE SEQUENCE [LARGE SCALE GENOMIC DNA]</scope>
    <source>
        <strain evidence="6 7">DSM 25281</strain>
    </source>
</reference>
<gene>
    <name evidence="6" type="ORF">DFR59_10770</name>
</gene>
<dbReference type="NCBIfam" id="TIGR03506">
    <property type="entry name" value="FlgEFG_subfam"/>
    <property type="match status" value="1"/>
</dbReference>
<feature type="domain" description="Flagellar hook protein FlgE/F/G-like D1" evidence="5">
    <location>
        <begin position="118"/>
        <end position="179"/>
    </location>
</feature>
<keyword evidence="7" id="KW-1185">Reference proteome</keyword>
<evidence type="ECO:0000313" key="6">
    <source>
        <dbReference type="EMBL" id="RDI41617.1"/>
    </source>
</evidence>
<dbReference type="GO" id="GO:0071978">
    <property type="term" value="P:bacterial-type flagellum-dependent swarming motility"/>
    <property type="evidence" value="ECO:0007669"/>
    <property type="project" value="TreeGrafter"/>
</dbReference>
<dbReference type="RefSeq" id="WP_114745953.1">
    <property type="nucleotide sequence ID" value="NZ_QQAY01000007.1"/>
</dbReference>
<dbReference type="InterPro" id="IPR037925">
    <property type="entry name" value="FlgE/F/G-like"/>
</dbReference>
<dbReference type="InterPro" id="IPR001444">
    <property type="entry name" value="Flag_bb_rod_N"/>
</dbReference>
<dbReference type="PANTHER" id="PTHR30435:SF19">
    <property type="entry name" value="FLAGELLAR BASAL-BODY ROD PROTEIN FLGG"/>
    <property type="match status" value="1"/>
</dbReference>
<name>A0A370GD46_9BACI</name>
<evidence type="ECO:0000256" key="2">
    <source>
        <dbReference type="RuleBase" id="RU362116"/>
    </source>
</evidence>
<proteinExistence type="inferred from homology"/>
<dbReference type="OrthoDB" id="9800375at2"/>
<evidence type="ECO:0000313" key="7">
    <source>
        <dbReference type="Proteomes" id="UP000255326"/>
    </source>
</evidence>
<organism evidence="6 7">
    <name type="scientific">Falsibacillus pallidus</name>
    <dbReference type="NCBI Taxonomy" id="493781"/>
    <lineage>
        <taxon>Bacteria</taxon>
        <taxon>Bacillati</taxon>
        <taxon>Bacillota</taxon>
        <taxon>Bacilli</taxon>
        <taxon>Bacillales</taxon>
        <taxon>Bacillaceae</taxon>
        <taxon>Falsibacillus</taxon>
    </lineage>
</organism>
<dbReference type="InterPro" id="IPR019776">
    <property type="entry name" value="Flagellar_basal_body_rod_CS"/>
</dbReference>
<dbReference type="InterPro" id="IPR020013">
    <property type="entry name" value="Flagellar_FlgE/F/G"/>
</dbReference>
<comment type="similarity">
    <text evidence="1 2">Belongs to the flagella basal body rod proteins family.</text>
</comment>
<dbReference type="EMBL" id="QQAY01000007">
    <property type="protein sequence ID" value="RDI41617.1"/>
    <property type="molecule type" value="Genomic_DNA"/>
</dbReference>
<dbReference type="PANTHER" id="PTHR30435">
    <property type="entry name" value="FLAGELLAR PROTEIN"/>
    <property type="match status" value="1"/>
</dbReference>
<comment type="subcellular location">
    <subcellularLocation>
        <location evidence="2">Bacterial flagellum basal body</location>
    </subcellularLocation>
</comment>
<dbReference type="Proteomes" id="UP000255326">
    <property type="component" value="Unassembled WGS sequence"/>
</dbReference>
<comment type="caution">
    <text evidence="6">The sequence shown here is derived from an EMBL/GenBank/DDBJ whole genome shotgun (WGS) entry which is preliminary data.</text>
</comment>
<evidence type="ECO:0000259" key="3">
    <source>
        <dbReference type="Pfam" id="PF00460"/>
    </source>
</evidence>
<dbReference type="GO" id="GO:0009425">
    <property type="term" value="C:bacterial-type flagellum basal body"/>
    <property type="evidence" value="ECO:0007669"/>
    <property type="project" value="UniProtKB-SubCell"/>
</dbReference>
<accession>A0A370GD46</accession>
<dbReference type="InterPro" id="IPR010930">
    <property type="entry name" value="Flg_bb/hook_C_dom"/>
</dbReference>
<keyword evidence="6" id="KW-0966">Cell projection</keyword>
<evidence type="ECO:0000256" key="1">
    <source>
        <dbReference type="ARBA" id="ARBA00009677"/>
    </source>
</evidence>